<dbReference type="AlphaFoldDB" id="A0AAV5R4T2"/>
<keyword evidence="4" id="KW-1185">Reference proteome</keyword>
<comment type="caution">
    <text evidence="3">The sequence shown here is derived from an EMBL/GenBank/DDBJ whole genome shotgun (WGS) entry which is preliminary data.</text>
</comment>
<accession>A0AAV5R4T2</accession>
<gene>
    <name evidence="3" type="ORF">DAPK24_028400</name>
</gene>
<protein>
    <submittedName>
        <fullName evidence="3">Uncharacterized protein</fullName>
    </submittedName>
</protein>
<dbReference type="Proteomes" id="UP001378960">
    <property type="component" value="Unassembled WGS sequence"/>
</dbReference>
<reference evidence="3 4" key="1">
    <citation type="journal article" date="2023" name="Elife">
        <title>Identification of key yeast species and microbe-microbe interactions impacting larval growth of Drosophila in the wild.</title>
        <authorList>
            <person name="Mure A."/>
            <person name="Sugiura Y."/>
            <person name="Maeda R."/>
            <person name="Honda K."/>
            <person name="Sakurai N."/>
            <person name="Takahashi Y."/>
            <person name="Watada M."/>
            <person name="Katoh T."/>
            <person name="Gotoh A."/>
            <person name="Gotoh Y."/>
            <person name="Taniguchi I."/>
            <person name="Nakamura K."/>
            <person name="Hayashi T."/>
            <person name="Katayama T."/>
            <person name="Uemura T."/>
            <person name="Hattori Y."/>
        </authorList>
    </citation>
    <scope>NUCLEOTIDE SEQUENCE [LARGE SCALE GENOMIC DNA]</scope>
    <source>
        <strain evidence="3 4">PK-24</strain>
    </source>
</reference>
<sequence>MSENSKVNTAVGEDTQAVNNDKGVAESGDDKIIIIDKSIKDDNTSNDANEDKEDNDFLDDFEELTFSDYIDANQKTITAIHKDFLKTIYSRTEERETNLMNRVIELECENKFIKRKLQNYENIKESDDKLMQELKKKNEELESLPYDMMLLIEKLGSYRKETDDVVSRLKIINELSSNIALKNIVTKMIDTYTSSSFHTDTLYFEENTPRSVTIGWHNIS</sequence>
<keyword evidence="1" id="KW-0175">Coiled coil</keyword>
<feature type="coiled-coil region" evidence="1">
    <location>
        <begin position="89"/>
        <end position="144"/>
    </location>
</feature>
<evidence type="ECO:0000313" key="3">
    <source>
        <dbReference type="EMBL" id="GMM46265.1"/>
    </source>
</evidence>
<feature type="region of interest" description="Disordered" evidence="2">
    <location>
        <begin position="1"/>
        <end position="24"/>
    </location>
</feature>
<evidence type="ECO:0000256" key="2">
    <source>
        <dbReference type="SAM" id="MobiDB-lite"/>
    </source>
</evidence>
<organism evidence="3 4">
    <name type="scientific">Pichia kluyveri</name>
    <name type="common">Yeast</name>
    <dbReference type="NCBI Taxonomy" id="36015"/>
    <lineage>
        <taxon>Eukaryota</taxon>
        <taxon>Fungi</taxon>
        <taxon>Dikarya</taxon>
        <taxon>Ascomycota</taxon>
        <taxon>Saccharomycotina</taxon>
        <taxon>Pichiomycetes</taxon>
        <taxon>Pichiales</taxon>
        <taxon>Pichiaceae</taxon>
        <taxon>Pichia</taxon>
    </lineage>
</organism>
<proteinExistence type="predicted"/>
<name>A0AAV5R4T2_PICKL</name>
<dbReference type="EMBL" id="BTGB01000003">
    <property type="protein sequence ID" value="GMM46265.1"/>
    <property type="molecule type" value="Genomic_DNA"/>
</dbReference>
<evidence type="ECO:0000256" key="1">
    <source>
        <dbReference type="SAM" id="Coils"/>
    </source>
</evidence>
<evidence type="ECO:0000313" key="4">
    <source>
        <dbReference type="Proteomes" id="UP001378960"/>
    </source>
</evidence>